<evidence type="ECO:0000256" key="4">
    <source>
        <dbReference type="ARBA" id="ARBA00022989"/>
    </source>
</evidence>
<proteinExistence type="inferred from homology"/>
<reference evidence="8 9" key="1">
    <citation type="journal article" date="2017" name="Plant Biotechnol. J.">
        <title>A comprehensive draft genome sequence for lupin (Lupinus angustifolius), an emerging health food: insights into plant-microbe interactions and legume evolution.</title>
        <authorList>
            <person name="Hane J.K."/>
            <person name="Ming Y."/>
            <person name="Kamphuis L.G."/>
            <person name="Nelson M.N."/>
            <person name="Garg G."/>
            <person name="Atkins C.A."/>
            <person name="Bayer P.E."/>
            <person name="Bravo A."/>
            <person name="Bringans S."/>
            <person name="Cannon S."/>
            <person name="Edwards D."/>
            <person name="Foley R."/>
            <person name="Gao L.L."/>
            <person name="Harrison M.J."/>
            <person name="Huang W."/>
            <person name="Hurgobin B."/>
            <person name="Li S."/>
            <person name="Liu C.W."/>
            <person name="McGrath A."/>
            <person name="Morahan G."/>
            <person name="Murray J."/>
            <person name="Weller J."/>
            <person name="Jian J."/>
            <person name="Singh K.B."/>
        </authorList>
    </citation>
    <scope>NUCLEOTIDE SEQUENCE [LARGE SCALE GENOMIC DNA]</scope>
    <source>
        <strain evidence="9">cv. Tanjil</strain>
        <tissue evidence="8">Whole plant</tissue>
    </source>
</reference>
<protein>
    <recommendedName>
        <fullName evidence="10">LMBR1-like membrane protein</fullName>
    </recommendedName>
</protein>
<name>A0A4P1R3B8_LUPAN</name>
<accession>A0A4P1R3B8</accession>
<dbReference type="AlphaFoldDB" id="A0A4P1R3B8"/>
<dbReference type="GO" id="GO:0016020">
    <property type="term" value="C:membrane"/>
    <property type="evidence" value="ECO:0007669"/>
    <property type="project" value="UniProtKB-SubCell"/>
</dbReference>
<keyword evidence="9" id="KW-1185">Reference proteome</keyword>
<dbReference type="EMBL" id="CM007372">
    <property type="protein sequence ID" value="OIW00395.1"/>
    <property type="molecule type" value="Genomic_DNA"/>
</dbReference>
<dbReference type="STRING" id="3871.A0A4P1R3B8"/>
<evidence type="ECO:0000256" key="5">
    <source>
        <dbReference type="ARBA" id="ARBA00023136"/>
    </source>
</evidence>
<feature type="transmembrane region" description="Helical" evidence="7">
    <location>
        <begin position="6"/>
        <end position="24"/>
    </location>
</feature>
<keyword evidence="3 7" id="KW-0812">Transmembrane</keyword>
<dbReference type="PANTHER" id="PTHR21355">
    <property type="entry name" value="G-PROTEIN COUPLED RECEPTOR-ASSOCIATED PROTEIN LMBRD2"/>
    <property type="match status" value="1"/>
</dbReference>
<gene>
    <name evidence="8" type="ORF">TanjilG_05745</name>
</gene>
<feature type="transmembrane region" description="Helical" evidence="7">
    <location>
        <begin position="109"/>
        <end position="130"/>
    </location>
</feature>
<dbReference type="Gramene" id="OIW00395">
    <property type="protein sequence ID" value="OIW00395"/>
    <property type="gene ID" value="TanjilG_05745"/>
</dbReference>
<comment type="subcellular location">
    <subcellularLocation>
        <location evidence="1">Membrane</location>
        <topology evidence="1">Multi-pass membrane protein</topology>
    </subcellularLocation>
</comment>
<feature type="transmembrane region" description="Helical" evidence="7">
    <location>
        <begin position="468"/>
        <end position="489"/>
    </location>
</feature>
<evidence type="ECO:0000313" key="8">
    <source>
        <dbReference type="EMBL" id="OIW00395.1"/>
    </source>
</evidence>
<comment type="similarity">
    <text evidence="2">Belongs to the LIMR family.</text>
</comment>
<dbReference type="PANTHER" id="PTHR21355:SF18">
    <property type="entry name" value="LMBR1 INTEGRAL MEMBRANE-LIKE PROTEIN"/>
    <property type="match status" value="1"/>
</dbReference>
<evidence type="ECO:0008006" key="10">
    <source>
        <dbReference type="Google" id="ProtNLM"/>
    </source>
</evidence>
<evidence type="ECO:0000256" key="7">
    <source>
        <dbReference type="SAM" id="Phobius"/>
    </source>
</evidence>
<feature type="transmembrane region" description="Helical" evidence="7">
    <location>
        <begin position="373"/>
        <end position="394"/>
    </location>
</feature>
<dbReference type="Pfam" id="PF04791">
    <property type="entry name" value="LMBR1"/>
    <property type="match status" value="1"/>
</dbReference>
<feature type="region of interest" description="Disordered" evidence="6">
    <location>
        <begin position="561"/>
        <end position="587"/>
    </location>
</feature>
<evidence type="ECO:0000256" key="3">
    <source>
        <dbReference type="ARBA" id="ARBA00022692"/>
    </source>
</evidence>
<evidence type="ECO:0000256" key="2">
    <source>
        <dbReference type="ARBA" id="ARBA00010487"/>
    </source>
</evidence>
<dbReference type="InterPro" id="IPR051584">
    <property type="entry name" value="GPCR-associated_LMBR1"/>
</dbReference>
<evidence type="ECO:0000256" key="6">
    <source>
        <dbReference type="SAM" id="MobiDB-lite"/>
    </source>
</evidence>
<feature type="transmembrane region" description="Helical" evidence="7">
    <location>
        <begin position="333"/>
        <end position="353"/>
    </location>
</feature>
<dbReference type="Proteomes" id="UP000188354">
    <property type="component" value="Chromosome LG12"/>
</dbReference>
<feature type="transmembrane region" description="Helical" evidence="7">
    <location>
        <begin position="78"/>
        <end position="97"/>
    </location>
</feature>
<evidence type="ECO:0000256" key="1">
    <source>
        <dbReference type="ARBA" id="ARBA00004141"/>
    </source>
</evidence>
<feature type="transmembrane region" description="Helical" evidence="7">
    <location>
        <begin position="31"/>
        <end position="58"/>
    </location>
</feature>
<sequence>MWVFYLISLPLTLGMVIFPLRYFAGPDVPRYVLFTVGYTWLSSLSIIVLVPADIWAGFEDAGDFTVSERLKTSLHVNLIFYLILGSIGLIGLIILIMMRKAWTGSLLGLAMALSNTFGLVTGAFLLGFGLSEIPKSIWRNADQTTRQKVLTHKIAKMAVKLDNAHQELSNAIVNYEFVKLHGVWYLIPVRALVLVAQATSNLISKRDPLRPFMDVVDDMLTRMFREDPSFKPQGGQFGESDMDYDTDEKSMATLRRHLRGAAEEYYRYRSEYMTYVLEALELEDTIKNYERRTSTGWKYISSIRPDRTGKLGSLFDTSEFFWRCILRKQVQKGLAIILGLMSVAILLAEATLLPSVDLSLFSILIKSFGTQEMLVQVFALVPLMYMCVCTYYSLFKIGRLTFYTLTPRQTSSVNLLMICSMVARYAPPISYNFLNLIRLGSDKTTIFEQRMGNIDKAVPFFGDKFNRIYPLIMVIYTILVASNFFDRVFDFLGSWKRYIFKTDAEDMDGFDPSGLIILQKERYWIEQGHKVGEQVVPLARNFYSVDVESANYPMEKNGVEVDRTSHSSNAEISRSVPKTAYKEETRRYSSNREVISSKYAAVRQQSRQAYKSKPDETNIASAKVSLLHQINEHSGNTSEVSSSGLSSTWKTMKTGFQSFKANIGAKKGYLPLPQTQEDKISRASSSESLDDIFQRMKQPSLDQEVYARILPKD</sequence>
<keyword evidence="5 7" id="KW-0472">Membrane</keyword>
<keyword evidence="4 7" id="KW-1133">Transmembrane helix</keyword>
<dbReference type="InterPro" id="IPR006876">
    <property type="entry name" value="LMBR1-like_membr_prot"/>
</dbReference>
<evidence type="ECO:0000313" key="9">
    <source>
        <dbReference type="Proteomes" id="UP000188354"/>
    </source>
</evidence>
<organism evidence="8 9">
    <name type="scientific">Lupinus angustifolius</name>
    <name type="common">Narrow-leaved blue lupine</name>
    <dbReference type="NCBI Taxonomy" id="3871"/>
    <lineage>
        <taxon>Eukaryota</taxon>
        <taxon>Viridiplantae</taxon>
        <taxon>Streptophyta</taxon>
        <taxon>Embryophyta</taxon>
        <taxon>Tracheophyta</taxon>
        <taxon>Spermatophyta</taxon>
        <taxon>Magnoliopsida</taxon>
        <taxon>eudicotyledons</taxon>
        <taxon>Gunneridae</taxon>
        <taxon>Pentapetalae</taxon>
        <taxon>rosids</taxon>
        <taxon>fabids</taxon>
        <taxon>Fabales</taxon>
        <taxon>Fabaceae</taxon>
        <taxon>Papilionoideae</taxon>
        <taxon>50 kb inversion clade</taxon>
        <taxon>genistoids sensu lato</taxon>
        <taxon>core genistoids</taxon>
        <taxon>Genisteae</taxon>
        <taxon>Lupinus</taxon>
    </lineage>
</organism>